<feature type="domain" description="Tyr recombinase" evidence="6">
    <location>
        <begin position="219"/>
        <end position="397"/>
    </location>
</feature>
<keyword evidence="2" id="KW-0229">DNA integration</keyword>
<evidence type="ECO:0000256" key="4">
    <source>
        <dbReference type="ARBA" id="ARBA00023172"/>
    </source>
</evidence>
<dbReference type="InterPro" id="IPR025269">
    <property type="entry name" value="SAM-like_dom"/>
</dbReference>
<evidence type="ECO:0000313" key="8">
    <source>
        <dbReference type="EMBL" id="MBB6129269.1"/>
    </source>
</evidence>
<organism evidence="8 9">
    <name type="scientific">Mucilaginibacter lappiensis</name>
    <dbReference type="NCBI Taxonomy" id="354630"/>
    <lineage>
        <taxon>Bacteria</taxon>
        <taxon>Pseudomonadati</taxon>
        <taxon>Bacteroidota</taxon>
        <taxon>Sphingobacteriia</taxon>
        <taxon>Sphingobacteriales</taxon>
        <taxon>Sphingobacteriaceae</taxon>
        <taxon>Mucilaginibacter</taxon>
    </lineage>
</organism>
<dbReference type="Pfam" id="PF13102">
    <property type="entry name" value="Phage_int_SAM_5"/>
    <property type="match status" value="1"/>
</dbReference>
<sequence length="405" mass="46171">MKSNFHLLFYLKRQKNYKEGAAAIYMRITVDGKRSEVSAGRECEPSRWNSHAGRGIGTKEDVRALNSYLDILHTKVNNAHQQLLIAGESITAEKLRNQFMGRVEKRYYVVALFTEHNNQVKALIGNGFEENTLKSYRSSLKHLSNFVPHKYGIADMDIKSLNHAFISNYEFYLKTVCKCSGVSAAKYIKHLRKIVNNCLDNKWLAENPFINYRSKVKAKEKEFLTQEELEAIASKQLTIDRLIQVRDTFVFCCYTGLAYADVQKLQRHQIAKGIDGEQWIFTTRKKTDTASRIPLLAAADDIVKRYVDHPQCINKNLVLPVLSNQRMNSYLKEIADVCGIAKILTFHMARHTFATTVTLANGVPIESVSKMLGHTNIKTTQHYAKVLDIKVGADMAILRKKYKSA</sequence>
<protein>
    <submittedName>
        <fullName evidence="8">Site-specific recombinase XerD</fullName>
    </submittedName>
</protein>
<name>A0A841JDP1_9SPHI</name>
<evidence type="ECO:0000259" key="7">
    <source>
        <dbReference type="PROSITE" id="PS51900"/>
    </source>
</evidence>
<gene>
    <name evidence="8" type="ORF">HDF22_003395</name>
</gene>
<dbReference type="PROSITE" id="PS51900">
    <property type="entry name" value="CB"/>
    <property type="match status" value="1"/>
</dbReference>
<dbReference type="GO" id="GO:0015074">
    <property type="term" value="P:DNA integration"/>
    <property type="evidence" value="ECO:0007669"/>
    <property type="project" value="UniProtKB-KW"/>
</dbReference>
<accession>A0A841JDP1</accession>
<evidence type="ECO:0000256" key="3">
    <source>
        <dbReference type="ARBA" id="ARBA00023125"/>
    </source>
</evidence>
<dbReference type="GO" id="GO:0003677">
    <property type="term" value="F:DNA binding"/>
    <property type="evidence" value="ECO:0007669"/>
    <property type="project" value="UniProtKB-UniRule"/>
</dbReference>
<dbReference type="EMBL" id="JACHCA010000009">
    <property type="protein sequence ID" value="MBB6129269.1"/>
    <property type="molecule type" value="Genomic_DNA"/>
</dbReference>
<dbReference type="PROSITE" id="PS51898">
    <property type="entry name" value="TYR_RECOMBINASE"/>
    <property type="match status" value="1"/>
</dbReference>
<dbReference type="InterPro" id="IPR011010">
    <property type="entry name" value="DNA_brk_join_enz"/>
</dbReference>
<dbReference type="InterPro" id="IPR044068">
    <property type="entry name" value="CB"/>
</dbReference>
<comment type="similarity">
    <text evidence="1">Belongs to the 'phage' integrase family.</text>
</comment>
<dbReference type="PANTHER" id="PTHR30349:SF64">
    <property type="entry name" value="PROPHAGE INTEGRASE INTD-RELATED"/>
    <property type="match status" value="1"/>
</dbReference>
<dbReference type="Gene3D" id="1.10.443.10">
    <property type="entry name" value="Intergrase catalytic core"/>
    <property type="match status" value="1"/>
</dbReference>
<dbReference type="Proteomes" id="UP000548326">
    <property type="component" value="Unassembled WGS sequence"/>
</dbReference>
<dbReference type="InterPro" id="IPR002104">
    <property type="entry name" value="Integrase_catalytic"/>
</dbReference>
<dbReference type="RefSeq" id="WP_183588424.1">
    <property type="nucleotide sequence ID" value="NZ_JACHCA010000009.1"/>
</dbReference>
<keyword evidence="3 5" id="KW-0238">DNA-binding</keyword>
<evidence type="ECO:0000256" key="1">
    <source>
        <dbReference type="ARBA" id="ARBA00008857"/>
    </source>
</evidence>
<dbReference type="Pfam" id="PF17293">
    <property type="entry name" value="Arm-DNA-bind_5"/>
    <property type="match status" value="1"/>
</dbReference>
<dbReference type="SUPFAM" id="SSF56349">
    <property type="entry name" value="DNA breaking-rejoining enzymes"/>
    <property type="match status" value="1"/>
</dbReference>
<comment type="caution">
    <text evidence="8">The sequence shown here is derived from an EMBL/GenBank/DDBJ whole genome shotgun (WGS) entry which is preliminary data.</text>
</comment>
<evidence type="ECO:0000256" key="5">
    <source>
        <dbReference type="PROSITE-ProRule" id="PRU01248"/>
    </source>
</evidence>
<evidence type="ECO:0000313" key="9">
    <source>
        <dbReference type="Proteomes" id="UP000548326"/>
    </source>
</evidence>
<dbReference type="InterPro" id="IPR013762">
    <property type="entry name" value="Integrase-like_cat_sf"/>
</dbReference>
<dbReference type="InterPro" id="IPR010998">
    <property type="entry name" value="Integrase_recombinase_N"/>
</dbReference>
<keyword evidence="4" id="KW-0233">DNA recombination</keyword>
<feature type="domain" description="Core-binding (CB)" evidence="7">
    <location>
        <begin position="114"/>
        <end position="199"/>
    </location>
</feature>
<dbReference type="AlphaFoldDB" id="A0A841JDP1"/>
<evidence type="ECO:0000256" key="2">
    <source>
        <dbReference type="ARBA" id="ARBA00022908"/>
    </source>
</evidence>
<dbReference type="InterPro" id="IPR035386">
    <property type="entry name" value="Arm-DNA-bind_5"/>
</dbReference>
<dbReference type="Pfam" id="PF00589">
    <property type="entry name" value="Phage_integrase"/>
    <property type="match status" value="1"/>
</dbReference>
<reference evidence="8 9" key="1">
    <citation type="submission" date="2020-08" db="EMBL/GenBank/DDBJ databases">
        <title>Genomic Encyclopedia of Type Strains, Phase IV (KMG-V): Genome sequencing to study the core and pangenomes of soil and plant-associated prokaryotes.</title>
        <authorList>
            <person name="Whitman W."/>
        </authorList>
    </citation>
    <scope>NUCLEOTIDE SEQUENCE [LARGE SCALE GENOMIC DNA]</scope>
    <source>
        <strain evidence="8 9">MP601</strain>
    </source>
</reference>
<proteinExistence type="inferred from homology"/>
<dbReference type="InterPro" id="IPR050090">
    <property type="entry name" value="Tyrosine_recombinase_XerCD"/>
</dbReference>
<dbReference type="GO" id="GO:0006310">
    <property type="term" value="P:DNA recombination"/>
    <property type="evidence" value="ECO:0007669"/>
    <property type="project" value="UniProtKB-KW"/>
</dbReference>
<dbReference type="Gene3D" id="1.10.150.130">
    <property type="match status" value="1"/>
</dbReference>
<dbReference type="PANTHER" id="PTHR30349">
    <property type="entry name" value="PHAGE INTEGRASE-RELATED"/>
    <property type="match status" value="1"/>
</dbReference>
<evidence type="ECO:0000259" key="6">
    <source>
        <dbReference type="PROSITE" id="PS51898"/>
    </source>
</evidence>
<dbReference type="CDD" id="cd01185">
    <property type="entry name" value="INTN1_C_like"/>
    <property type="match status" value="1"/>
</dbReference>